<feature type="region of interest" description="Disordered" evidence="1">
    <location>
        <begin position="181"/>
        <end position="216"/>
    </location>
</feature>
<dbReference type="EMBL" id="NBIV01000035">
    <property type="protein sequence ID" value="PXF46619.1"/>
    <property type="molecule type" value="Genomic_DNA"/>
</dbReference>
<feature type="compositionally biased region" description="Low complexity" evidence="1">
    <location>
        <begin position="135"/>
        <end position="149"/>
    </location>
</feature>
<dbReference type="Proteomes" id="UP000247409">
    <property type="component" value="Unassembled WGS sequence"/>
</dbReference>
<feature type="transmembrane region" description="Helical" evidence="2">
    <location>
        <begin position="6"/>
        <end position="27"/>
    </location>
</feature>
<evidence type="ECO:0000313" key="4">
    <source>
        <dbReference type="Proteomes" id="UP000247409"/>
    </source>
</evidence>
<feature type="region of interest" description="Disordered" evidence="1">
    <location>
        <begin position="230"/>
        <end position="280"/>
    </location>
</feature>
<feature type="region of interest" description="Disordered" evidence="1">
    <location>
        <begin position="134"/>
        <end position="159"/>
    </location>
</feature>
<keyword evidence="2" id="KW-0472">Membrane</keyword>
<feature type="compositionally biased region" description="Polar residues" evidence="1">
    <location>
        <begin position="182"/>
        <end position="191"/>
    </location>
</feature>
<gene>
    <name evidence="3" type="ORF">BWQ96_03608</name>
</gene>
<feature type="compositionally biased region" description="Basic residues" evidence="1">
    <location>
        <begin position="270"/>
        <end position="280"/>
    </location>
</feature>
<dbReference type="AlphaFoldDB" id="A0A2V3IWZ1"/>
<reference evidence="3 4" key="1">
    <citation type="journal article" date="2018" name="Mol. Biol. Evol.">
        <title>Analysis of the draft genome of the red seaweed Gracilariopsis chorda provides insights into genome size evolution in Rhodophyta.</title>
        <authorList>
            <person name="Lee J."/>
            <person name="Yang E.C."/>
            <person name="Graf L."/>
            <person name="Yang J.H."/>
            <person name="Qiu H."/>
            <person name="Zel Zion U."/>
            <person name="Chan C.X."/>
            <person name="Stephens T.G."/>
            <person name="Weber A.P.M."/>
            <person name="Boo G.H."/>
            <person name="Boo S.M."/>
            <person name="Kim K.M."/>
            <person name="Shin Y."/>
            <person name="Jung M."/>
            <person name="Lee S.J."/>
            <person name="Yim H.S."/>
            <person name="Lee J.H."/>
            <person name="Bhattacharya D."/>
            <person name="Yoon H.S."/>
        </authorList>
    </citation>
    <scope>NUCLEOTIDE SEQUENCE [LARGE SCALE GENOMIC DNA]</scope>
    <source>
        <strain evidence="3 4">SKKU-2015</strain>
        <tissue evidence="3">Whole body</tissue>
    </source>
</reference>
<evidence type="ECO:0000313" key="3">
    <source>
        <dbReference type="EMBL" id="PXF46619.1"/>
    </source>
</evidence>
<sequence>MTNCDKAVRIIPALLSATAAIICVIALRKIKQRKESRSREHCREVNNITSQNDHGVQGVDPAQVPTPFTAPKATKALVTEQTEAASKTERRVAASSPRMQGIRGALYGIHGFFGAGKNNSSKKKKALLEAVRSCSPSSSAVENAGSSSSHAAKQDAAISTPHPVDEVLTLSNADSAAVFPEINTNTLSTTARNEDDNSSRESSPSPSADDGFRQKDSQSLVCREEDLINYKPKPNQTSFEDLIDPERGERSPALGPDMKRTGGVVPSGQHRSRRRRACRKRPRCRLIVHSSNEV</sequence>
<name>A0A2V3IWZ1_9FLOR</name>
<keyword evidence="4" id="KW-1185">Reference proteome</keyword>
<proteinExistence type="predicted"/>
<evidence type="ECO:0000256" key="2">
    <source>
        <dbReference type="SAM" id="Phobius"/>
    </source>
</evidence>
<organism evidence="3 4">
    <name type="scientific">Gracilariopsis chorda</name>
    <dbReference type="NCBI Taxonomy" id="448386"/>
    <lineage>
        <taxon>Eukaryota</taxon>
        <taxon>Rhodophyta</taxon>
        <taxon>Florideophyceae</taxon>
        <taxon>Rhodymeniophycidae</taxon>
        <taxon>Gracilariales</taxon>
        <taxon>Gracilariaceae</taxon>
        <taxon>Gracilariopsis</taxon>
    </lineage>
</organism>
<keyword evidence="2" id="KW-0812">Transmembrane</keyword>
<evidence type="ECO:0000256" key="1">
    <source>
        <dbReference type="SAM" id="MobiDB-lite"/>
    </source>
</evidence>
<comment type="caution">
    <text evidence="3">The sequence shown here is derived from an EMBL/GenBank/DDBJ whole genome shotgun (WGS) entry which is preliminary data.</text>
</comment>
<protein>
    <submittedName>
        <fullName evidence="3">Uncharacterized protein</fullName>
    </submittedName>
</protein>
<accession>A0A2V3IWZ1</accession>
<keyword evidence="2" id="KW-1133">Transmembrane helix</keyword>